<dbReference type="EMBL" id="JBFOLK010000006">
    <property type="protein sequence ID" value="KAL2505158.1"/>
    <property type="molecule type" value="Genomic_DNA"/>
</dbReference>
<dbReference type="AlphaFoldDB" id="A0ABD1SXT1"/>
<dbReference type="Gene3D" id="3.40.50.2000">
    <property type="entry name" value="Glycogen Phosphorylase B"/>
    <property type="match status" value="1"/>
</dbReference>
<evidence type="ECO:0000313" key="3">
    <source>
        <dbReference type="Proteomes" id="UP001604336"/>
    </source>
</evidence>
<dbReference type="PANTHER" id="PTHR48047">
    <property type="entry name" value="GLYCOSYLTRANSFERASE"/>
    <property type="match status" value="1"/>
</dbReference>
<dbReference type="PANTHER" id="PTHR48047:SF51">
    <property type="entry name" value="GLYCOSYLTRANSFERASE"/>
    <property type="match status" value="1"/>
</dbReference>
<proteinExistence type="inferred from homology"/>
<reference evidence="3" key="1">
    <citation type="submission" date="2024-07" db="EMBL/GenBank/DDBJ databases">
        <title>Two chromosome-level genome assemblies of Korean endemic species Abeliophyllum distichum and Forsythia ovata (Oleaceae).</title>
        <authorList>
            <person name="Jang H."/>
        </authorList>
    </citation>
    <scope>NUCLEOTIDE SEQUENCE [LARGE SCALE GENOMIC DNA]</scope>
</reference>
<keyword evidence="3" id="KW-1185">Reference proteome</keyword>
<organism evidence="2 3">
    <name type="scientific">Abeliophyllum distichum</name>
    <dbReference type="NCBI Taxonomy" id="126358"/>
    <lineage>
        <taxon>Eukaryota</taxon>
        <taxon>Viridiplantae</taxon>
        <taxon>Streptophyta</taxon>
        <taxon>Embryophyta</taxon>
        <taxon>Tracheophyta</taxon>
        <taxon>Spermatophyta</taxon>
        <taxon>Magnoliopsida</taxon>
        <taxon>eudicotyledons</taxon>
        <taxon>Gunneridae</taxon>
        <taxon>Pentapetalae</taxon>
        <taxon>asterids</taxon>
        <taxon>lamiids</taxon>
        <taxon>Lamiales</taxon>
        <taxon>Oleaceae</taxon>
        <taxon>Forsythieae</taxon>
        <taxon>Abeliophyllum</taxon>
    </lineage>
</organism>
<comment type="caution">
    <text evidence="2">The sequence shown here is derived from an EMBL/GenBank/DDBJ whole genome shotgun (WGS) entry which is preliminary data.</text>
</comment>
<protein>
    <submittedName>
        <fullName evidence="2">UDP-glycosyltransferase 90A1</fullName>
    </submittedName>
</protein>
<accession>A0ABD1SXT1</accession>
<comment type="similarity">
    <text evidence="1">Belongs to the UDP-glycosyltransferase family.</text>
</comment>
<gene>
    <name evidence="2" type="ORF">Adt_20779</name>
</gene>
<evidence type="ECO:0000313" key="2">
    <source>
        <dbReference type="EMBL" id="KAL2505158.1"/>
    </source>
</evidence>
<dbReference type="Proteomes" id="UP001604336">
    <property type="component" value="Unassembled WGS sequence"/>
</dbReference>
<name>A0ABD1SXT1_9LAMI</name>
<sequence length="105" mass="11555">MSFVSSYNAKPHVVLFPFMSKGHTIPLLHIARLLLHNGAAITLFTTTAKCQSIVHQFFSDNNITIIDLPFPGNISRIPPGIESTDKLSSMSLVLSFAKAMKLMQP</sequence>
<dbReference type="SUPFAM" id="SSF53756">
    <property type="entry name" value="UDP-Glycosyltransferase/glycogen phosphorylase"/>
    <property type="match status" value="1"/>
</dbReference>
<evidence type="ECO:0000256" key="1">
    <source>
        <dbReference type="ARBA" id="ARBA00009995"/>
    </source>
</evidence>